<evidence type="ECO:0000313" key="2">
    <source>
        <dbReference type="EMBL" id="QUD88722.1"/>
    </source>
</evidence>
<name>A0A975G1E8_9CAUL</name>
<dbReference type="Proteomes" id="UP000676409">
    <property type="component" value="Chromosome"/>
</dbReference>
<dbReference type="KEGG" id="caul:KCG34_02205"/>
<gene>
    <name evidence="2" type="ORF">KCG34_02205</name>
</gene>
<keyword evidence="1" id="KW-0732">Signal</keyword>
<protein>
    <recommendedName>
        <fullName evidence="4">Polyketide cyclase</fullName>
    </recommendedName>
</protein>
<dbReference type="AlphaFoldDB" id="A0A975G1E8"/>
<evidence type="ECO:0008006" key="4">
    <source>
        <dbReference type="Google" id="ProtNLM"/>
    </source>
</evidence>
<dbReference type="RefSeq" id="WP_211938772.1">
    <property type="nucleotide sequence ID" value="NZ_CP073078.1"/>
</dbReference>
<feature type="chain" id="PRO_5037777408" description="Polyketide cyclase" evidence="1">
    <location>
        <begin position="26"/>
        <end position="173"/>
    </location>
</feature>
<proteinExistence type="predicted"/>
<evidence type="ECO:0000313" key="3">
    <source>
        <dbReference type="Proteomes" id="UP000676409"/>
    </source>
</evidence>
<keyword evidence="3" id="KW-1185">Reference proteome</keyword>
<dbReference type="EMBL" id="CP073078">
    <property type="protein sequence ID" value="QUD88722.1"/>
    <property type="molecule type" value="Genomic_DNA"/>
</dbReference>
<accession>A0A975G1E8</accession>
<feature type="signal peptide" evidence="1">
    <location>
        <begin position="1"/>
        <end position="25"/>
    </location>
</feature>
<evidence type="ECO:0000256" key="1">
    <source>
        <dbReference type="SAM" id="SignalP"/>
    </source>
</evidence>
<sequence length="173" mass="18337">MRAKILVTALAVAALAASLAPAASATTVSVSIGPELSAKAQTYGQSELDGLASQLKSEVEHALAGHGQLGPGGGELKLVLADAKANRPTFKELGDRPGLSMMSFSIGGARIEGALVKPDGTSTPLSYEWYETDIRQAPHKWTWSDAYWTFEQFADAFVRHPADLTKKSANVPR</sequence>
<organism evidence="2 3">
    <name type="scientific">Phenylobacterium montanum</name>
    <dbReference type="NCBI Taxonomy" id="2823693"/>
    <lineage>
        <taxon>Bacteria</taxon>
        <taxon>Pseudomonadati</taxon>
        <taxon>Pseudomonadota</taxon>
        <taxon>Alphaproteobacteria</taxon>
        <taxon>Caulobacterales</taxon>
        <taxon>Caulobacteraceae</taxon>
        <taxon>Phenylobacterium</taxon>
    </lineage>
</organism>
<reference evidence="2" key="1">
    <citation type="submission" date="2021-04" db="EMBL/GenBank/DDBJ databases">
        <title>The complete genome sequence of Caulobacter sp. S6.</title>
        <authorList>
            <person name="Tang Y."/>
            <person name="Ouyang W."/>
            <person name="Liu Q."/>
            <person name="Huang B."/>
            <person name="Guo Z."/>
            <person name="Lei P."/>
        </authorList>
    </citation>
    <scope>NUCLEOTIDE SEQUENCE</scope>
    <source>
        <strain evidence="2">S6</strain>
    </source>
</reference>